<keyword evidence="2" id="KW-0472">Membrane</keyword>
<evidence type="ECO:0000313" key="6">
    <source>
        <dbReference type="EMBL" id="PSJ36810.1"/>
    </source>
</evidence>
<accession>A0A2P7QFT0</accession>
<organism evidence="6 7">
    <name type="scientific">Allosphingosinicella deserti</name>
    <dbReference type="NCBI Taxonomy" id="2116704"/>
    <lineage>
        <taxon>Bacteria</taxon>
        <taxon>Pseudomonadati</taxon>
        <taxon>Pseudomonadota</taxon>
        <taxon>Alphaproteobacteria</taxon>
        <taxon>Sphingomonadales</taxon>
        <taxon>Sphingomonadaceae</taxon>
        <taxon>Allosphingosinicella</taxon>
    </lineage>
</organism>
<evidence type="ECO:0000259" key="4">
    <source>
        <dbReference type="Pfam" id="PF20148"/>
    </source>
</evidence>
<feature type="domain" description="RHS protein conserved region" evidence="3">
    <location>
        <begin position="1251"/>
        <end position="1281"/>
    </location>
</feature>
<dbReference type="Pfam" id="PF05488">
    <property type="entry name" value="PAAR_motif"/>
    <property type="match status" value="1"/>
</dbReference>
<dbReference type="Pfam" id="PF20148">
    <property type="entry name" value="DUF6531"/>
    <property type="match status" value="1"/>
</dbReference>
<name>A0A2P7QFT0_9SPHN</name>
<dbReference type="PANTHER" id="PTHR32305">
    <property type="match status" value="1"/>
</dbReference>
<protein>
    <submittedName>
        <fullName evidence="6">Type IV secretion protein Rhs</fullName>
    </submittedName>
</protein>
<dbReference type="InterPro" id="IPR045351">
    <property type="entry name" value="DUF6531"/>
</dbReference>
<evidence type="ECO:0000256" key="2">
    <source>
        <dbReference type="SAM" id="Phobius"/>
    </source>
</evidence>
<feature type="domain" description="DUF6531" evidence="4">
    <location>
        <begin position="308"/>
        <end position="382"/>
    </location>
</feature>
<dbReference type="SUPFAM" id="SSF101908">
    <property type="entry name" value="Putative isomerase YbhE"/>
    <property type="match status" value="1"/>
</dbReference>
<dbReference type="NCBIfam" id="TIGR03696">
    <property type="entry name" value="Rhs_assc_core"/>
    <property type="match status" value="1"/>
</dbReference>
<keyword evidence="2" id="KW-1133">Transmembrane helix</keyword>
<dbReference type="Pfam" id="PF03527">
    <property type="entry name" value="RHS"/>
    <property type="match status" value="1"/>
</dbReference>
<proteinExistence type="predicted"/>
<keyword evidence="2" id="KW-0812">Transmembrane</keyword>
<evidence type="ECO:0000259" key="5">
    <source>
        <dbReference type="Pfam" id="PF25023"/>
    </source>
</evidence>
<dbReference type="InterPro" id="IPR008727">
    <property type="entry name" value="PAAR_motif"/>
</dbReference>
<evidence type="ECO:0000313" key="7">
    <source>
        <dbReference type="Proteomes" id="UP000241167"/>
    </source>
</evidence>
<dbReference type="RefSeq" id="WP_106515623.1">
    <property type="nucleotide sequence ID" value="NZ_PXYI01000011.1"/>
</dbReference>
<dbReference type="Proteomes" id="UP000241167">
    <property type="component" value="Unassembled WGS sequence"/>
</dbReference>
<reference evidence="6 7" key="1">
    <citation type="submission" date="2018-03" db="EMBL/GenBank/DDBJ databases">
        <title>The draft genome of Sphingosinicella sp. GL-C-18.</title>
        <authorList>
            <person name="Liu L."/>
            <person name="Li L."/>
            <person name="Liang L."/>
            <person name="Zhang X."/>
            <person name="Wang T."/>
        </authorList>
    </citation>
    <scope>NUCLEOTIDE SEQUENCE [LARGE SCALE GENOMIC DNA]</scope>
    <source>
        <strain evidence="6 7">GL-C-18</strain>
    </source>
</reference>
<dbReference type="EMBL" id="PXYI01000011">
    <property type="protein sequence ID" value="PSJ36810.1"/>
    <property type="molecule type" value="Genomic_DNA"/>
</dbReference>
<dbReference type="InterPro" id="IPR056823">
    <property type="entry name" value="TEN-like_YD-shell"/>
</dbReference>
<keyword evidence="1" id="KW-0677">Repeat</keyword>
<dbReference type="CDD" id="cd14742">
    <property type="entry name" value="PAAR_RHS"/>
    <property type="match status" value="1"/>
</dbReference>
<dbReference type="InterPro" id="IPR022385">
    <property type="entry name" value="Rhs_assc_core"/>
</dbReference>
<dbReference type="Pfam" id="PF25023">
    <property type="entry name" value="TEN_YD-shell"/>
    <property type="match status" value="1"/>
</dbReference>
<dbReference type="Pfam" id="PF05593">
    <property type="entry name" value="RHS_repeat"/>
    <property type="match status" value="3"/>
</dbReference>
<feature type="transmembrane region" description="Helical" evidence="2">
    <location>
        <begin position="153"/>
        <end position="176"/>
    </location>
</feature>
<dbReference type="Gene3D" id="2.60.200.60">
    <property type="match status" value="1"/>
</dbReference>
<dbReference type="InterPro" id="IPR006530">
    <property type="entry name" value="YD"/>
</dbReference>
<feature type="transmembrane region" description="Helical" evidence="2">
    <location>
        <begin position="120"/>
        <end position="146"/>
    </location>
</feature>
<dbReference type="InterPro" id="IPR050708">
    <property type="entry name" value="T6SS_VgrG/RHS"/>
</dbReference>
<dbReference type="InterPro" id="IPR001826">
    <property type="entry name" value="RHS"/>
</dbReference>
<dbReference type="InterPro" id="IPR031325">
    <property type="entry name" value="RHS_repeat"/>
</dbReference>
<dbReference type="OrthoDB" id="7322641at2"/>
<evidence type="ECO:0000259" key="3">
    <source>
        <dbReference type="Pfam" id="PF03527"/>
    </source>
</evidence>
<evidence type="ECO:0000256" key="1">
    <source>
        <dbReference type="ARBA" id="ARBA00022737"/>
    </source>
</evidence>
<gene>
    <name evidence="6" type="ORF">C7I55_24155</name>
</gene>
<dbReference type="PANTHER" id="PTHR32305:SF15">
    <property type="entry name" value="PROTEIN RHSA-RELATED"/>
    <property type="match status" value="1"/>
</dbReference>
<dbReference type="NCBIfam" id="TIGR01643">
    <property type="entry name" value="YD_repeat_2x"/>
    <property type="match status" value="6"/>
</dbReference>
<dbReference type="Gene3D" id="2.180.10.10">
    <property type="entry name" value="RHS repeat-associated core"/>
    <property type="match status" value="3"/>
</dbReference>
<comment type="caution">
    <text evidence="6">The sequence shown here is derived from an EMBL/GenBank/DDBJ whole genome shotgun (WGS) entry which is preliminary data.</text>
</comment>
<keyword evidence="7" id="KW-1185">Reference proteome</keyword>
<sequence length="1487" mass="162113">MTDSGRTADEKLRDLRERTAASSNAGTVSTIATTGHVASAGILAAGAYSAFSSGGVTALKCFGGRIAAPIAGAMAGAWIAEKVHADEAAVWVAQQFGAQRLAGPGKQAAHLTHQIAHSNAFAGLLAGIAAGIVVGAVVAISAAAIIGTAGMAAPLVGAAVAFGAGAAGGFVTAAIAGAGAKTATLSGPITSGSPNVLFEGKPAARVTDVAACTKHPGTPPSAIIEGSETIFINDLPMARIGHKLSCSAVIQEGCKTVFGDDTTGSYGTPDAEFSVAEQLLLSIAEVAGMRSAVRQGGLLNGSLRRLFGEPVDIVTGDYADQRVDFEYPGILPLRLERTYPGRMRVEGMLGPRWICNWSQRLLLDAEAGTALLEDAGGERLLFAIGSGRQIDARHLKAPQYHLTGSRDQISLFDSRTQQFLLFAPVRDATILEMIGIEDRNGNRIDFLRGANGQLAAIRHPDGSMFRVEMTGEGWLRALWLDGEPDPLVRYDYDRDGHLLHVSGSFTGEFHYRYTAQGWLNGWRDSGLTVVEIGYDEAGRVIGTRTADGMFNDRFSYFPEERMSRYVDATGAVTTFRYDANNLVTEEVDPNGARTLSEWDMLERLQRRIDPAGRETRFAYDGDGRLIAQSDWAGRTASWSYDRWGQLAKFEGPDGVSSWTRDSRGNIVGWAAPDGTSGTAAYDDRGVLVREQTPGAGAVAWETDAAGRPITRHDPGGRVTRYEWDRMGRLVTLTDPAGRTSHWAYQRSADNPRGAVSHARTADGGEIRFAYDGEGLLAARIRGDGQTTRFVHGAFDTLRQVIDPLGATTQFAYDGAGRLAAITDAAGQQWQFRYDPAGRLAAQLDWAGRETLYQRDLLGRVLAKRMPDGAEQHFEWDDRDRIVRVIAGEDAISYRYDEQDRLIGASTWAAVGGAPERIADVALAYDDKGRIVAEEQNGIAISYRYDEAGRCVGRSSPSGETMLAFDEAGLLTRYQSNGHILRFAHDVSGLETLRELAAIGTPTAFQLRQNYDPAGRLAEQRAGSVAVVAHERHAPDALTRRYEWDRAGRLAATLDSGADVGAKGETRYRYDLRDQAVAVERPGARESYRYDALMNLAEGLAGEHRYWRDCVVEAGPNRFRYDARGRMVERVLTQDGFRPRRWRYRWDGFDRMVGLETPDGARWRYTYDAFGRRVGKILLDEPNRRVDYVWQGQAIAEAWHRSGGDDAPGPGSVRVERWHFEPDGVRPLAKERVRIGEDGAPDIAEAELLPIVADQIGAPHALFDEDGNVRWRAEPQLWGRTRAAQALLRERRGDEEEDEAEGGTTCALRFPGQWEDSESGLHYNLNRYYDPDTGQYLSPDPIGVSGGLRTHAYVHDPMRWMDPLGLAECNWGQWFAAKTGTQPPAGMPRPHAHHIIYKGPFAHNPAMQSALGRSRNVMSKYGIDPVNDPDALMWAPNRGHSVANARTVASRLEAADARISAQNLPKGDATAAMKAELQQIGKDVFGWP</sequence>
<feature type="domain" description="Teneurin-like YD-shell" evidence="5">
    <location>
        <begin position="759"/>
        <end position="1175"/>
    </location>
</feature>